<dbReference type="Gene3D" id="1.10.10.10">
    <property type="entry name" value="Winged helix-like DNA-binding domain superfamily/Winged helix DNA-binding domain"/>
    <property type="match status" value="1"/>
</dbReference>
<name>A0ABD5QLM2_9EURY</name>
<feature type="domain" description="Transcription regulator TrmB N-terminal" evidence="1">
    <location>
        <begin position="4"/>
        <end position="71"/>
    </location>
</feature>
<dbReference type="Pfam" id="PF24217">
    <property type="entry name" value="DUF7436"/>
    <property type="match status" value="1"/>
</dbReference>
<dbReference type="Proteomes" id="UP001595925">
    <property type="component" value="Unassembled WGS sequence"/>
</dbReference>
<dbReference type="InterPro" id="IPR036388">
    <property type="entry name" value="WH-like_DNA-bd_sf"/>
</dbReference>
<dbReference type="InterPro" id="IPR036390">
    <property type="entry name" value="WH_DNA-bd_sf"/>
</dbReference>
<evidence type="ECO:0000259" key="2">
    <source>
        <dbReference type="Pfam" id="PF24217"/>
    </source>
</evidence>
<dbReference type="EMBL" id="JBHSJG010000075">
    <property type="protein sequence ID" value="MFC4990506.1"/>
    <property type="molecule type" value="Genomic_DNA"/>
</dbReference>
<dbReference type="Pfam" id="PF01978">
    <property type="entry name" value="TrmB"/>
    <property type="match status" value="1"/>
</dbReference>
<dbReference type="InterPro" id="IPR002831">
    <property type="entry name" value="Tscrpt_reg_TrmB_N"/>
</dbReference>
<dbReference type="InterPro" id="IPR055859">
    <property type="entry name" value="DUF7436"/>
</dbReference>
<dbReference type="RefSeq" id="WP_224829960.1">
    <property type="nucleotide sequence ID" value="NZ_JAIVEF010000033.1"/>
</dbReference>
<evidence type="ECO:0000313" key="3">
    <source>
        <dbReference type="EMBL" id="MFC4990506.1"/>
    </source>
</evidence>
<dbReference type="PANTHER" id="PTHR34293:SF1">
    <property type="entry name" value="HTH-TYPE TRANSCRIPTIONAL REGULATOR TRMBL2"/>
    <property type="match status" value="1"/>
</dbReference>
<dbReference type="AlphaFoldDB" id="A0ABD5QLM2"/>
<comment type="caution">
    <text evidence="3">The sequence shown here is derived from an EMBL/GenBank/DDBJ whole genome shotgun (WGS) entry which is preliminary data.</text>
</comment>
<reference evidence="3 4" key="1">
    <citation type="journal article" date="2019" name="Int. J. Syst. Evol. Microbiol.">
        <title>The Global Catalogue of Microorganisms (GCM) 10K type strain sequencing project: providing services to taxonomists for standard genome sequencing and annotation.</title>
        <authorList>
            <consortium name="The Broad Institute Genomics Platform"/>
            <consortium name="The Broad Institute Genome Sequencing Center for Infectious Disease"/>
            <person name="Wu L."/>
            <person name="Ma J."/>
        </authorList>
    </citation>
    <scope>NUCLEOTIDE SEQUENCE [LARGE SCALE GENOMIC DNA]</scope>
    <source>
        <strain evidence="3 4">CGMCC 1.15824</strain>
    </source>
</reference>
<dbReference type="SUPFAM" id="SSF46785">
    <property type="entry name" value="Winged helix' DNA-binding domain"/>
    <property type="match status" value="1"/>
</dbReference>
<sequence>MVSLRDLGLSSYEERVYRALLNVRTATAEELSNESGVPMGRIYDVLNGLESRDFVHCNPESHPRVYSPIDSEMAIDRLLRNRKRDLEIERTRYENVAAELHSQLGNQPPTDGRFWETRSHDTEIEFVHAQIERFSDATDEVLIVGDSVLAHQFLNVTEPLQSWLDSLENGSIDVQILLSEGLSGEGEQLLELLRDTDQTTPVETRIHSAVTANFDLIDQRDLYLYVTDPFARSRPLGTIHINENILIEELKDEFTRYWREAEPLPETM</sequence>
<proteinExistence type="predicted"/>
<feature type="domain" description="DUF7436" evidence="2">
    <location>
        <begin position="109"/>
        <end position="264"/>
    </location>
</feature>
<dbReference type="PANTHER" id="PTHR34293">
    <property type="entry name" value="HTH-TYPE TRANSCRIPTIONAL REGULATOR TRMBL2"/>
    <property type="match status" value="1"/>
</dbReference>
<organism evidence="3 4">
    <name type="scientific">Saliphagus infecundisoli</name>
    <dbReference type="NCBI Taxonomy" id="1849069"/>
    <lineage>
        <taxon>Archaea</taxon>
        <taxon>Methanobacteriati</taxon>
        <taxon>Methanobacteriota</taxon>
        <taxon>Stenosarchaea group</taxon>
        <taxon>Halobacteria</taxon>
        <taxon>Halobacteriales</taxon>
        <taxon>Natrialbaceae</taxon>
        <taxon>Saliphagus</taxon>
    </lineage>
</organism>
<evidence type="ECO:0000313" key="4">
    <source>
        <dbReference type="Proteomes" id="UP001595925"/>
    </source>
</evidence>
<protein>
    <submittedName>
        <fullName evidence="3">TrmB family transcriptional regulator</fullName>
    </submittedName>
</protein>
<keyword evidence="4" id="KW-1185">Reference proteome</keyword>
<evidence type="ECO:0000259" key="1">
    <source>
        <dbReference type="Pfam" id="PF01978"/>
    </source>
</evidence>
<dbReference type="InterPro" id="IPR051797">
    <property type="entry name" value="TrmB-like"/>
</dbReference>
<accession>A0ABD5QLM2</accession>
<gene>
    <name evidence="3" type="ORF">ACFPFO_22700</name>
</gene>